<comment type="caution">
    <text evidence="2">The sequence shown here is derived from an EMBL/GenBank/DDBJ whole genome shotgun (WGS) entry which is preliminary data.</text>
</comment>
<feature type="region of interest" description="Disordered" evidence="1">
    <location>
        <begin position="31"/>
        <end position="78"/>
    </location>
</feature>
<organism evidence="2 3">
    <name type="scientific">Psilocybe cyanescens</name>
    <dbReference type="NCBI Taxonomy" id="93625"/>
    <lineage>
        <taxon>Eukaryota</taxon>
        <taxon>Fungi</taxon>
        <taxon>Dikarya</taxon>
        <taxon>Basidiomycota</taxon>
        <taxon>Agaricomycotina</taxon>
        <taxon>Agaricomycetes</taxon>
        <taxon>Agaricomycetidae</taxon>
        <taxon>Agaricales</taxon>
        <taxon>Agaricineae</taxon>
        <taxon>Strophariaceae</taxon>
        <taxon>Psilocybe</taxon>
    </lineage>
</organism>
<dbReference type="AlphaFoldDB" id="A0A409XWF2"/>
<name>A0A409XWF2_PSICY</name>
<feature type="compositionally biased region" description="Polar residues" evidence="1">
    <location>
        <begin position="32"/>
        <end position="50"/>
    </location>
</feature>
<gene>
    <name evidence="2" type="ORF">CVT25_002605</name>
</gene>
<accession>A0A409XWF2</accession>
<reference evidence="2 3" key="1">
    <citation type="journal article" date="2018" name="Evol. Lett.">
        <title>Horizontal gene cluster transfer increased hallucinogenic mushroom diversity.</title>
        <authorList>
            <person name="Reynolds H.T."/>
            <person name="Vijayakumar V."/>
            <person name="Gluck-Thaler E."/>
            <person name="Korotkin H.B."/>
            <person name="Matheny P.B."/>
            <person name="Slot J.C."/>
        </authorList>
    </citation>
    <scope>NUCLEOTIDE SEQUENCE [LARGE SCALE GENOMIC DNA]</scope>
    <source>
        <strain evidence="2 3">2631</strain>
    </source>
</reference>
<proteinExistence type="predicted"/>
<evidence type="ECO:0000256" key="1">
    <source>
        <dbReference type="SAM" id="MobiDB-lite"/>
    </source>
</evidence>
<protein>
    <submittedName>
        <fullName evidence="2">Uncharacterized protein</fullName>
    </submittedName>
</protein>
<dbReference type="Proteomes" id="UP000283269">
    <property type="component" value="Unassembled WGS sequence"/>
</dbReference>
<dbReference type="EMBL" id="NHYD01000119">
    <property type="protein sequence ID" value="PPQ95082.1"/>
    <property type="molecule type" value="Genomic_DNA"/>
</dbReference>
<evidence type="ECO:0000313" key="2">
    <source>
        <dbReference type="EMBL" id="PPQ95082.1"/>
    </source>
</evidence>
<dbReference type="InParanoid" id="A0A409XWF2"/>
<keyword evidence="3" id="KW-1185">Reference proteome</keyword>
<evidence type="ECO:0000313" key="3">
    <source>
        <dbReference type="Proteomes" id="UP000283269"/>
    </source>
</evidence>
<sequence>MSDECCTWCPATRKEDTKAANAARAHEFELFSQAQAQPTNQSEMEVTPSNRDGKNTEKNAAQRNDRIEPSSLDRITAH</sequence>